<comment type="caution">
    <text evidence="1">The sequence shown here is derived from an EMBL/GenBank/DDBJ whole genome shotgun (WGS) entry which is preliminary data.</text>
</comment>
<gene>
    <name evidence="1" type="ORF">GCM10011396_46080</name>
</gene>
<evidence type="ECO:0000313" key="2">
    <source>
        <dbReference type="Proteomes" id="UP000637423"/>
    </source>
</evidence>
<organism evidence="1 2">
    <name type="scientific">Undibacterium terreum</name>
    <dbReference type="NCBI Taxonomy" id="1224302"/>
    <lineage>
        <taxon>Bacteria</taxon>
        <taxon>Pseudomonadati</taxon>
        <taxon>Pseudomonadota</taxon>
        <taxon>Betaproteobacteria</taxon>
        <taxon>Burkholderiales</taxon>
        <taxon>Oxalobacteraceae</taxon>
        <taxon>Undibacterium</taxon>
    </lineage>
</organism>
<protein>
    <submittedName>
        <fullName evidence="1">Uncharacterized protein</fullName>
    </submittedName>
</protein>
<accession>A0A916UYI5</accession>
<sequence>MDIPLELTGPDVENNARTRLVQDEYCEIITIHGLTRRAKWDKRNKTFLYIGTQYPQPVLEDEIAEWVKGSVRF</sequence>
<evidence type="ECO:0000313" key="1">
    <source>
        <dbReference type="EMBL" id="GGC93565.1"/>
    </source>
</evidence>
<name>A0A916UYI5_9BURK</name>
<keyword evidence="2" id="KW-1185">Reference proteome</keyword>
<reference evidence="1" key="2">
    <citation type="submission" date="2020-09" db="EMBL/GenBank/DDBJ databases">
        <authorList>
            <person name="Sun Q."/>
            <person name="Zhou Y."/>
        </authorList>
    </citation>
    <scope>NUCLEOTIDE SEQUENCE</scope>
    <source>
        <strain evidence="1">CGMCC 1.10998</strain>
    </source>
</reference>
<reference evidence="1" key="1">
    <citation type="journal article" date="2014" name="Int. J. Syst. Evol. Microbiol.">
        <title>Complete genome sequence of Corynebacterium casei LMG S-19264T (=DSM 44701T), isolated from a smear-ripened cheese.</title>
        <authorList>
            <consortium name="US DOE Joint Genome Institute (JGI-PGF)"/>
            <person name="Walter F."/>
            <person name="Albersmeier A."/>
            <person name="Kalinowski J."/>
            <person name="Ruckert C."/>
        </authorList>
    </citation>
    <scope>NUCLEOTIDE SEQUENCE</scope>
    <source>
        <strain evidence="1">CGMCC 1.10998</strain>
    </source>
</reference>
<dbReference type="AlphaFoldDB" id="A0A916UYI5"/>
<proteinExistence type="predicted"/>
<dbReference type="EMBL" id="BMED01000006">
    <property type="protein sequence ID" value="GGC93565.1"/>
    <property type="molecule type" value="Genomic_DNA"/>
</dbReference>
<dbReference type="Proteomes" id="UP000637423">
    <property type="component" value="Unassembled WGS sequence"/>
</dbReference>